<dbReference type="GO" id="GO:0004383">
    <property type="term" value="F:guanylate cyclase activity"/>
    <property type="evidence" value="ECO:0007669"/>
    <property type="project" value="UniProtKB-EC"/>
</dbReference>
<dbReference type="Gene3D" id="1.10.510.10">
    <property type="entry name" value="Transferase(Phosphotransferase) domain 1"/>
    <property type="match status" value="1"/>
</dbReference>
<evidence type="ECO:0000256" key="5">
    <source>
        <dbReference type="ARBA" id="ARBA00022741"/>
    </source>
</evidence>
<dbReference type="Pfam" id="PF07714">
    <property type="entry name" value="PK_Tyr_Ser-Thr"/>
    <property type="match status" value="1"/>
</dbReference>
<keyword evidence="4" id="KW-0732">Signal</keyword>
<evidence type="ECO:0000313" key="11">
    <source>
        <dbReference type="Ensembl" id="ENSNVIP00000000673.1"/>
    </source>
</evidence>
<dbReference type="PROSITE" id="PS50011">
    <property type="entry name" value="PROTEIN_KINASE_DOM"/>
    <property type="match status" value="1"/>
</dbReference>
<dbReference type="FunFam" id="3.40.50.2300:FF:000114">
    <property type="entry name" value="Guanylate cyclase"/>
    <property type="match status" value="1"/>
</dbReference>
<keyword evidence="12" id="KW-1185">Reference proteome</keyword>
<accession>A0A8C7A1W9</accession>
<evidence type="ECO:0000259" key="10">
    <source>
        <dbReference type="PROSITE" id="PS50011"/>
    </source>
</evidence>
<feature type="domain" description="Protein kinase" evidence="10">
    <location>
        <begin position="504"/>
        <end position="753"/>
    </location>
</feature>
<evidence type="ECO:0000256" key="9">
    <source>
        <dbReference type="ARBA" id="ARBA00023293"/>
    </source>
</evidence>
<keyword evidence="5" id="KW-0547">Nucleotide-binding</keyword>
<evidence type="ECO:0000313" key="12">
    <source>
        <dbReference type="Proteomes" id="UP000694425"/>
    </source>
</evidence>
<keyword evidence="6" id="KW-1133">Transmembrane helix</keyword>
<evidence type="ECO:0000256" key="6">
    <source>
        <dbReference type="ARBA" id="ARBA00022989"/>
    </source>
</evidence>
<dbReference type="GO" id="GO:0001653">
    <property type="term" value="F:peptide receptor activity"/>
    <property type="evidence" value="ECO:0007669"/>
    <property type="project" value="TreeGrafter"/>
</dbReference>
<evidence type="ECO:0000256" key="7">
    <source>
        <dbReference type="ARBA" id="ARBA00023136"/>
    </source>
</evidence>
<evidence type="ECO:0000256" key="2">
    <source>
        <dbReference type="ARBA" id="ARBA00012202"/>
    </source>
</evidence>
<dbReference type="InterPro" id="IPR011009">
    <property type="entry name" value="Kinase-like_dom_sf"/>
</dbReference>
<dbReference type="InterPro" id="IPR000719">
    <property type="entry name" value="Prot_kinase_dom"/>
</dbReference>
<evidence type="ECO:0000256" key="8">
    <source>
        <dbReference type="ARBA" id="ARBA00023239"/>
    </source>
</evidence>
<evidence type="ECO:0000256" key="3">
    <source>
        <dbReference type="ARBA" id="ARBA00022692"/>
    </source>
</evidence>
<keyword evidence="7" id="KW-0472">Membrane</keyword>
<keyword evidence="3" id="KW-0812">Transmembrane</keyword>
<dbReference type="Proteomes" id="UP000694425">
    <property type="component" value="Unplaced"/>
</dbReference>
<dbReference type="EC" id="4.6.1.2" evidence="2"/>
<dbReference type="AlphaFoldDB" id="A0A8C7A1W9"/>
<keyword evidence="8" id="KW-0456">Lyase</keyword>
<sequence length="753" mass="80744">MSYHLTMCLPSQGPWGATVHHPRTAFPPPLLSVVLWSVLLWAGSLPDLALGAGTFTLGVLGPWDCDPIFAQALPSVAAQLAVDQASQDSSLVLGSRLVSVVLPTGCDTPHALATFLAHKNTIAAFVGPVNPGYCQAAALLAQGWGKTLFSWVCGAPEGGGELVATLPSAAHVLLSIMRHFGWAHVAIVSSHQDIWVATARQVAMTLRTHGLPVGLVTSLGPGEQGATEACRGKPVTTPSRPLPPVVVLCMHSALLGGLEQTALLSRAWARGLADGRLVFLPYDTMLFALPYRNHSYLALSDSGPLREVYDAVLTVRLRDVWESVSWGCVVEGPSLPQVSPLFGTIYDAVVLLIHALNRSQSHGARLSGAHLGDHTGALNVAGFSQRIRTDEKGRRLAQYVILDTDGRGSQLVPTHILDTGTWRVQPLDRAIHFPGGAPPARDSSCWFDPDIAGPRGWIKLEVTCVPSVHPALSLASRFGIQQLQLVRGPHRILLTAQELTFIHRPLSRRVGGAGPGLGGQATDGSLAQPLTSPWGLVLCPLPQQMRELRHENVAACLGVFVAPGVSALVLEHCARGSLEDLLRNEALRLDWTFKASLLLDLIRGMRYLHHRHFPHGRLKSRNCVVDGRFVLKVTDHGYAELLDVQRVPRPRPAPEGQLLLWTAPELLRVPGAPGRGTLKADIFSIGIVLQEVLTRGPPYSSSGLSAEGTAPLFSFHGLPLAGVPMVLGSPVAIRKSSPGNNHTDMLAWFDSEN</sequence>
<dbReference type="GO" id="GO:0004016">
    <property type="term" value="F:adenylate cyclase activity"/>
    <property type="evidence" value="ECO:0007669"/>
    <property type="project" value="TreeGrafter"/>
</dbReference>
<dbReference type="GO" id="GO:0005886">
    <property type="term" value="C:plasma membrane"/>
    <property type="evidence" value="ECO:0007669"/>
    <property type="project" value="TreeGrafter"/>
</dbReference>
<evidence type="ECO:0000256" key="1">
    <source>
        <dbReference type="ARBA" id="ARBA00004370"/>
    </source>
</evidence>
<dbReference type="SUPFAM" id="SSF56112">
    <property type="entry name" value="Protein kinase-like (PK-like)"/>
    <property type="match status" value="1"/>
</dbReference>
<dbReference type="Pfam" id="PF01094">
    <property type="entry name" value="ANF_receptor"/>
    <property type="match status" value="1"/>
</dbReference>
<dbReference type="PANTHER" id="PTHR11920:SF477">
    <property type="entry name" value="GUANYLATE CYCLASE D"/>
    <property type="match status" value="1"/>
</dbReference>
<dbReference type="FunFam" id="3.40.50.2300:FF:000333">
    <property type="entry name" value="Guanylate cyclase"/>
    <property type="match status" value="1"/>
</dbReference>
<dbReference type="Gene3D" id="3.40.50.2300">
    <property type="match status" value="2"/>
</dbReference>
<protein>
    <recommendedName>
        <fullName evidence="2">guanylate cyclase</fullName>
        <ecNumber evidence="2">4.6.1.2</ecNumber>
    </recommendedName>
</protein>
<dbReference type="InterPro" id="IPR001828">
    <property type="entry name" value="ANF_lig-bd_rcpt"/>
</dbReference>
<comment type="subcellular location">
    <subcellularLocation>
        <location evidence="1">Membrane</location>
    </subcellularLocation>
</comment>
<keyword evidence="9" id="KW-0141">cGMP biosynthesis</keyword>
<reference evidence="11" key="1">
    <citation type="submission" date="2025-08" db="UniProtKB">
        <authorList>
            <consortium name="Ensembl"/>
        </authorList>
    </citation>
    <scope>IDENTIFICATION</scope>
</reference>
<dbReference type="GO" id="GO:0004672">
    <property type="term" value="F:protein kinase activity"/>
    <property type="evidence" value="ECO:0007669"/>
    <property type="project" value="InterPro"/>
</dbReference>
<dbReference type="GO" id="GO:0007168">
    <property type="term" value="P:receptor guanylyl cyclase signaling pathway"/>
    <property type="evidence" value="ECO:0007669"/>
    <property type="project" value="TreeGrafter"/>
</dbReference>
<dbReference type="GeneTree" id="ENSGT00940000162702"/>
<dbReference type="PANTHER" id="PTHR11920">
    <property type="entry name" value="GUANYLYL CYCLASE"/>
    <property type="match status" value="1"/>
</dbReference>
<dbReference type="InterPro" id="IPR001245">
    <property type="entry name" value="Ser-Thr/Tyr_kinase_cat_dom"/>
</dbReference>
<dbReference type="InterPro" id="IPR028082">
    <property type="entry name" value="Peripla_BP_I"/>
</dbReference>
<evidence type="ECO:0000256" key="4">
    <source>
        <dbReference type="ARBA" id="ARBA00022729"/>
    </source>
</evidence>
<organism evidence="11 12">
    <name type="scientific">Neovison vison</name>
    <name type="common">American mink</name>
    <name type="synonym">Mustela vison</name>
    <dbReference type="NCBI Taxonomy" id="452646"/>
    <lineage>
        <taxon>Eukaryota</taxon>
        <taxon>Metazoa</taxon>
        <taxon>Chordata</taxon>
        <taxon>Craniata</taxon>
        <taxon>Vertebrata</taxon>
        <taxon>Euteleostomi</taxon>
        <taxon>Mammalia</taxon>
        <taxon>Eutheria</taxon>
        <taxon>Laurasiatheria</taxon>
        <taxon>Carnivora</taxon>
        <taxon>Caniformia</taxon>
        <taxon>Musteloidea</taxon>
        <taxon>Mustelidae</taxon>
        <taxon>Mustelinae</taxon>
        <taxon>Neogale</taxon>
    </lineage>
</organism>
<reference evidence="11" key="2">
    <citation type="submission" date="2025-09" db="UniProtKB">
        <authorList>
            <consortium name="Ensembl"/>
        </authorList>
    </citation>
    <scope>IDENTIFICATION</scope>
</reference>
<dbReference type="Ensembl" id="ENSNVIT00000000775.1">
    <property type="protein sequence ID" value="ENSNVIP00000000673.1"/>
    <property type="gene ID" value="ENSNVIG00000000591.1"/>
</dbReference>
<name>A0A8C7A1W9_NEOVI</name>
<proteinExistence type="predicted"/>
<dbReference type="GO" id="GO:0005524">
    <property type="term" value="F:ATP binding"/>
    <property type="evidence" value="ECO:0007669"/>
    <property type="project" value="InterPro"/>
</dbReference>
<dbReference type="SUPFAM" id="SSF53822">
    <property type="entry name" value="Periplasmic binding protein-like I"/>
    <property type="match status" value="1"/>
</dbReference>
<dbReference type="InterPro" id="IPR050401">
    <property type="entry name" value="Cyclic_nucleotide_synthase"/>
</dbReference>